<name>A0A1I0YN13_9CELL</name>
<accession>A0A1I0YN13</accession>
<evidence type="ECO:0000259" key="1">
    <source>
        <dbReference type="Pfam" id="PF09995"/>
    </source>
</evidence>
<dbReference type="Pfam" id="PF09995">
    <property type="entry name" value="MPAB_Lcp_cat"/>
    <property type="match status" value="1"/>
</dbReference>
<dbReference type="PANTHER" id="PTHR36151:SF3">
    <property type="entry name" value="ER-BOUND OXYGENASE MPAB_MPAB'_RUBBER OXYGENASE CATALYTIC DOMAIN-CONTAINING PROTEIN"/>
    <property type="match status" value="1"/>
</dbReference>
<proteinExistence type="predicted"/>
<dbReference type="RefSeq" id="WP_090032836.1">
    <property type="nucleotide sequence ID" value="NZ_BONM01000001.1"/>
</dbReference>
<reference evidence="2 3" key="1">
    <citation type="submission" date="2016-10" db="EMBL/GenBank/DDBJ databases">
        <authorList>
            <person name="de Groot N.N."/>
        </authorList>
    </citation>
    <scope>NUCLEOTIDE SEQUENCE [LARGE SCALE GENOMIC DNA]</scope>
    <source>
        <strain evidence="2 3">CGMCC 4.6945</strain>
    </source>
</reference>
<sequence length="306" mass="32676">MSTDTRWPSPAELRRRAGTALFVRVAGPDGAENRHRIHATPGPRWFEPGSPIQRVHGDASMFVGGLRALLLQSLHPAAMAAVADHSGYRGDPWGRLARTSTFLAVTTFGTADDAQAAVDQVRRIHTRIAGRTPDGTRYRADDPDLLRWVHVAEVDSFLRTHQQYGVAPLDDDEADAYVFQAARVARALGASRVPETVAGVAEAIAAFRPVLGPSVAAREAAQFMLHEPPIPRVVRPGYGLLVRAALGSLPAWALADLDVAAPGRLSTTAATAAGHVGTRAIRWLLAAQGDVPGELVAERERRAAAA</sequence>
<dbReference type="OrthoDB" id="108890at2"/>
<evidence type="ECO:0000313" key="2">
    <source>
        <dbReference type="EMBL" id="SFB14602.1"/>
    </source>
</evidence>
<feature type="domain" description="ER-bound oxygenase mpaB/mpaB'/Rubber oxygenase catalytic" evidence="1">
    <location>
        <begin position="54"/>
        <end position="282"/>
    </location>
</feature>
<keyword evidence="3" id="KW-1185">Reference proteome</keyword>
<evidence type="ECO:0000313" key="3">
    <source>
        <dbReference type="Proteomes" id="UP000199012"/>
    </source>
</evidence>
<dbReference type="EMBL" id="FOKA01000008">
    <property type="protein sequence ID" value="SFB14602.1"/>
    <property type="molecule type" value="Genomic_DNA"/>
</dbReference>
<protein>
    <submittedName>
        <fullName evidence="2">Uncharacterized conserved protein, DUF2236 family</fullName>
    </submittedName>
</protein>
<dbReference type="Proteomes" id="UP000199012">
    <property type="component" value="Unassembled WGS sequence"/>
</dbReference>
<organism evidence="2 3">
    <name type="scientific">Cellulomonas marina</name>
    <dbReference type="NCBI Taxonomy" id="988821"/>
    <lineage>
        <taxon>Bacteria</taxon>
        <taxon>Bacillati</taxon>
        <taxon>Actinomycetota</taxon>
        <taxon>Actinomycetes</taxon>
        <taxon>Micrococcales</taxon>
        <taxon>Cellulomonadaceae</taxon>
        <taxon>Cellulomonas</taxon>
    </lineage>
</organism>
<dbReference type="PANTHER" id="PTHR36151">
    <property type="entry name" value="BLR2777 PROTEIN"/>
    <property type="match status" value="1"/>
</dbReference>
<dbReference type="InterPro" id="IPR018713">
    <property type="entry name" value="MPAB/Lcp_cat_dom"/>
</dbReference>
<gene>
    <name evidence="2" type="ORF">SAMN05421867_10846</name>
</gene>
<dbReference type="GO" id="GO:0016491">
    <property type="term" value="F:oxidoreductase activity"/>
    <property type="evidence" value="ECO:0007669"/>
    <property type="project" value="InterPro"/>
</dbReference>
<dbReference type="AlphaFoldDB" id="A0A1I0YN13"/>
<dbReference type="STRING" id="988821.SAMN05421867_10846"/>